<dbReference type="Proteomes" id="UP000000560">
    <property type="component" value="Chromosome VI"/>
</dbReference>
<gene>
    <name evidence="1" type="ORF">ANIA_11360</name>
</gene>
<dbReference type="HOGENOM" id="CLU_3415214_0_0_1"/>
<keyword evidence="2" id="KW-1185">Reference proteome</keyword>
<evidence type="ECO:0000313" key="2">
    <source>
        <dbReference type="Proteomes" id="UP000000560"/>
    </source>
</evidence>
<evidence type="ECO:0000313" key="1">
    <source>
        <dbReference type="EMBL" id="CBF84240.1"/>
    </source>
</evidence>
<protein>
    <submittedName>
        <fullName evidence="1">Uncharacterized protein</fullName>
    </submittedName>
</protein>
<reference evidence="2" key="1">
    <citation type="journal article" date="2005" name="Nature">
        <title>Sequencing of Aspergillus nidulans and comparative analysis with A. fumigatus and A. oryzae.</title>
        <authorList>
            <person name="Galagan J.E."/>
            <person name="Calvo S.E."/>
            <person name="Cuomo C."/>
            <person name="Ma L.J."/>
            <person name="Wortman J.R."/>
            <person name="Batzoglou S."/>
            <person name="Lee S.I."/>
            <person name="Basturkmen M."/>
            <person name="Spevak C.C."/>
            <person name="Clutterbuck J."/>
            <person name="Kapitonov V."/>
            <person name="Jurka J."/>
            <person name="Scazzocchio C."/>
            <person name="Farman M."/>
            <person name="Butler J."/>
            <person name="Purcell S."/>
            <person name="Harris S."/>
            <person name="Braus G.H."/>
            <person name="Draht O."/>
            <person name="Busch S."/>
            <person name="D'Enfert C."/>
            <person name="Bouchier C."/>
            <person name="Goldman G.H."/>
            <person name="Bell-Pedersen D."/>
            <person name="Griffiths-Jones S."/>
            <person name="Doonan J.H."/>
            <person name="Yu J."/>
            <person name="Vienken K."/>
            <person name="Pain A."/>
            <person name="Freitag M."/>
            <person name="Selker E.U."/>
            <person name="Archer D.B."/>
            <person name="Penalva M.A."/>
            <person name="Oakley B.R."/>
            <person name="Momany M."/>
            <person name="Tanaka T."/>
            <person name="Kumagai T."/>
            <person name="Asai K."/>
            <person name="Machida M."/>
            <person name="Nierman W.C."/>
            <person name="Denning D.W."/>
            <person name="Caddick M."/>
            <person name="Hynes M."/>
            <person name="Paoletti M."/>
            <person name="Fischer R."/>
            <person name="Miller B."/>
            <person name="Dyer P."/>
            <person name="Sachs M.S."/>
            <person name="Osmani S.A."/>
            <person name="Birren B.W."/>
        </authorList>
    </citation>
    <scope>NUCLEOTIDE SEQUENCE [LARGE SCALE GENOMIC DNA]</scope>
    <source>
        <strain evidence="2">FGSC A4 / ATCC 38163 / CBS 112.46 / NRRL 194 / M139</strain>
    </source>
</reference>
<sequence length="27" mass="3296">MWAEIQNIRKNIALIKDDIWKQNTYSC</sequence>
<dbReference type="AlphaFoldDB" id="C8VKE9"/>
<reference evidence="2" key="2">
    <citation type="journal article" date="2009" name="Fungal Genet. Biol.">
        <title>The 2008 update of the Aspergillus nidulans genome annotation: a community effort.</title>
        <authorList>
            <person name="Wortman J.R."/>
            <person name="Gilsenan J.M."/>
            <person name="Joardar V."/>
            <person name="Deegan J."/>
            <person name="Clutterbuck J."/>
            <person name="Andersen M.R."/>
            <person name="Archer D."/>
            <person name="Bencina M."/>
            <person name="Braus G."/>
            <person name="Coutinho P."/>
            <person name="von Dohren H."/>
            <person name="Doonan J."/>
            <person name="Driessen A.J."/>
            <person name="Durek P."/>
            <person name="Espeso E."/>
            <person name="Fekete E."/>
            <person name="Flipphi M."/>
            <person name="Estrada C.G."/>
            <person name="Geysens S."/>
            <person name="Goldman G."/>
            <person name="de Groot P.W."/>
            <person name="Hansen K."/>
            <person name="Harris S.D."/>
            <person name="Heinekamp T."/>
            <person name="Helmstaedt K."/>
            <person name="Henrissat B."/>
            <person name="Hofmann G."/>
            <person name="Homan T."/>
            <person name="Horio T."/>
            <person name="Horiuchi H."/>
            <person name="James S."/>
            <person name="Jones M."/>
            <person name="Karaffa L."/>
            <person name="Karanyi Z."/>
            <person name="Kato M."/>
            <person name="Keller N."/>
            <person name="Kelly D.E."/>
            <person name="Kiel J.A."/>
            <person name="Kim J.M."/>
            <person name="van der Klei I.J."/>
            <person name="Klis F.M."/>
            <person name="Kovalchuk A."/>
            <person name="Krasevec N."/>
            <person name="Kubicek C.P."/>
            <person name="Liu B."/>
            <person name="Maccabe A."/>
            <person name="Meyer V."/>
            <person name="Mirabito P."/>
            <person name="Miskei M."/>
            <person name="Mos M."/>
            <person name="Mullins J."/>
            <person name="Nelson D.R."/>
            <person name="Nielsen J."/>
            <person name="Oakley B.R."/>
            <person name="Osmani S.A."/>
            <person name="Pakula T."/>
            <person name="Paszewski A."/>
            <person name="Paulsen I."/>
            <person name="Pilsyk S."/>
            <person name="Pocsi I."/>
            <person name="Punt P.J."/>
            <person name="Ram A.F."/>
            <person name="Ren Q."/>
            <person name="Robellet X."/>
            <person name="Robson G."/>
            <person name="Seiboth B."/>
            <person name="van Solingen P."/>
            <person name="Specht T."/>
            <person name="Sun J."/>
            <person name="Taheri-Talesh N."/>
            <person name="Takeshita N."/>
            <person name="Ussery D."/>
            <person name="vanKuyk P.A."/>
            <person name="Visser H."/>
            <person name="van de Vondervoort P.J."/>
            <person name="de Vries R.P."/>
            <person name="Walton J."/>
            <person name="Xiang X."/>
            <person name="Xiong Y."/>
            <person name="Zeng A.P."/>
            <person name="Brandt B.W."/>
            <person name="Cornell M.J."/>
            <person name="van den Hondel C.A."/>
            <person name="Visser J."/>
            <person name="Oliver S.G."/>
            <person name="Turner G."/>
        </authorList>
    </citation>
    <scope>GENOME REANNOTATION</scope>
    <source>
        <strain evidence="2">FGSC A4 / ATCC 38163 / CBS 112.46 / NRRL 194 / M139</strain>
    </source>
</reference>
<organism evidence="1 2">
    <name type="scientific">Emericella nidulans (strain FGSC A4 / ATCC 38163 / CBS 112.46 / NRRL 194 / M139)</name>
    <name type="common">Aspergillus nidulans</name>
    <dbReference type="NCBI Taxonomy" id="227321"/>
    <lineage>
        <taxon>Eukaryota</taxon>
        <taxon>Fungi</taxon>
        <taxon>Dikarya</taxon>
        <taxon>Ascomycota</taxon>
        <taxon>Pezizomycotina</taxon>
        <taxon>Eurotiomycetes</taxon>
        <taxon>Eurotiomycetidae</taxon>
        <taxon>Eurotiales</taxon>
        <taxon>Aspergillaceae</taxon>
        <taxon>Aspergillus</taxon>
        <taxon>Aspergillus subgen. Nidulantes</taxon>
    </lineage>
</organism>
<name>C8VKE9_EMENI</name>
<dbReference type="EMBL" id="BN001306">
    <property type="protein sequence ID" value="CBF84240.1"/>
    <property type="molecule type" value="Genomic_DNA"/>
</dbReference>
<accession>C8VKE9</accession>
<proteinExistence type="predicted"/>
<dbReference type="InParanoid" id="C8VKE9"/>